<keyword evidence="3" id="KW-1003">Cell membrane</keyword>
<dbReference type="InterPro" id="IPR002010">
    <property type="entry name" value="T3SS_IM_R"/>
</dbReference>
<dbReference type="PANTHER" id="PTHR30065:SF1">
    <property type="entry name" value="SURFACE PRESENTATION OF ANTIGENS PROTEIN SPAR"/>
    <property type="match status" value="1"/>
</dbReference>
<evidence type="ECO:0000256" key="1">
    <source>
        <dbReference type="ARBA" id="ARBA00004651"/>
    </source>
</evidence>
<protein>
    <submittedName>
        <fullName evidence="8">Flagellar biosynthesis protein FliR</fullName>
    </submittedName>
</protein>
<organism evidence="8 9">
    <name type="scientific">Novipirellula aureliae</name>
    <dbReference type="NCBI Taxonomy" id="2527966"/>
    <lineage>
        <taxon>Bacteria</taxon>
        <taxon>Pseudomonadati</taxon>
        <taxon>Planctomycetota</taxon>
        <taxon>Planctomycetia</taxon>
        <taxon>Pirellulales</taxon>
        <taxon>Pirellulaceae</taxon>
        <taxon>Novipirellula</taxon>
    </lineage>
</organism>
<dbReference type="Proteomes" id="UP000315471">
    <property type="component" value="Unassembled WGS sequence"/>
</dbReference>
<evidence type="ECO:0000256" key="2">
    <source>
        <dbReference type="ARBA" id="ARBA00009772"/>
    </source>
</evidence>
<feature type="transmembrane region" description="Helical" evidence="7">
    <location>
        <begin position="45"/>
        <end position="63"/>
    </location>
</feature>
<evidence type="ECO:0000256" key="6">
    <source>
        <dbReference type="ARBA" id="ARBA00023136"/>
    </source>
</evidence>
<feature type="transmembrane region" description="Helical" evidence="7">
    <location>
        <begin position="12"/>
        <end position="33"/>
    </location>
</feature>
<evidence type="ECO:0000256" key="7">
    <source>
        <dbReference type="SAM" id="Phobius"/>
    </source>
</evidence>
<keyword evidence="8" id="KW-0969">Cilium</keyword>
<keyword evidence="8" id="KW-0282">Flagellum</keyword>
<evidence type="ECO:0000256" key="3">
    <source>
        <dbReference type="ARBA" id="ARBA00022475"/>
    </source>
</evidence>
<gene>
    <name evidence="8" type="ORF">Q31b_27990</name>
</gene>
<comment type="subcellular location">
    <subcellularLocation>
        <location evidence="1">Cell membrane</location>
        <topology evidence="1">Multi-pass membrane protein</topology>
    </subcellularLocation>
</comment>
<accession>A0A5C6DY50</accession>
<feature type="transmembrane region" description="Helical" evidence="7">
    <location>
        <begin position="185"/>
        <end position="210"/>
    </location>
</feature>
<evidence type="ECO:0000313" key="8">
    <source>
        <dbReference type="EMBL" id="TWU41355.1"/>
    </source>
</evidence>
<dbReference type="GO" id="GO:0005886">
    <property type="term" value="C:plasma membrane"/>
    <property type="evidence" value="ECO:0007669"/>
    <property type="project" value="UniProtKB-SubCell"/>
</dbReference>
<dbReference type="Pfam" id="PF01311">
    <property type="entry name" value="Bac_export_1"/>
    <property type="match status" value="1"/>
</dbReference>
<name>A0A5C6DY50_9BACT</name>
<keyword evidence="8" id="KW-0966">Cell projection</keyword>
<dbReference type="EMBL" id="SJPY01000004">
    <property type="protein sequence ID" value="TWU41355.1"/>
    <property type="molecule type" value="Genomic_DNA"/>
</dbReference>
<dbReference type="PRINTS" id="PR00953">
    <property type="entry name" value="TYPE3IMRPROT"/>
</dbReference>
<keyword evidence="4 7" id="KW-0812">Transmembrane</keyword>
<reference evidence="8 9" key="1">
    <citation type="submission" date="2019-02" db="EMBL/GenBank/DDBJ databases">
        <title>Deep-cultivation of Planctomycetes and their phenomic and genomic characterization uncovers novel biology.</title>
        <authorList>
            <person name="Wiegand S."/>
            <person name="Jogler M."/>
            <person name="Boedeker C."/>
            <person name="Pinto D."/>
            <person name="Vollmers J."/>
            <person name="Rivas-Marin E."/>
            <person name="Kohn T."/>
            <person name="Peeters S.H."/>
            <person name="Heuer A."/>
            <person name="Rast P."/>
            <person name="Oberbeckmann S."/>
            <person name="Bunk B."/>
            <person name="Jeske O."/>
            <person name="Meyerdierks A."/>
            <person name="Storesund J.E."/>
            <person name="Kallscheuer N."/>
            <person name="Luecker S."/>
            <person name="Lage O.M."/>
            <person name="Pohl T."/>
            <person name="Merkel B.J."/>
            <person name="Hornburger P."/>
            <person name="Mueller R.-W."/>
            <person name="Bruemmer F."/>
            <person name="Labrenz M."/>
            <person name="Spormann A.M."/>
            <person name="Op Den Camp H."/>
            <person name="Overmann J."/>
            <person name="Amann R."/>
            <person name="Jetten M.S.M."/>
            <person name="Mascher T."/>
            <person name="Medema M.H."/>
            <person name="Devos D.P."/>
            <person name="Kaster A.-K."/>
            <person name="Ovreas L."/>
            <person name="Rohde M."/>
            <person name="Galperin M.Y."/>
            <person name="Jogler C."/>
        </authorList>
    </citation>
    <scope>NUCLEOTIDE SEQUENCE [LARGE SCALE GENOMIC DNA]</scope>
    <source>
        <strain evidence="8 9">Q31b</strain>
    </source>
</reference>
<sequence>MGSEEFQSFVQYAIDHLVLGVLVLTRLSTLLMSMPAVGVGVPRRVRAFLAVTMTVLLLPPVAANLDPGSLPALDNLVDLAIAIAREGIIGLLIGATIQLIVTGLQLAGEAMSSTGGMQLANSVDPTTKSNMPTLATFIGIFVTAVMFCVGGHRMILQVLVDSFDALPAGNVTFSDSMMSLIVEQLSAGVVAGIRVSAPVVATLLLSNLLTGLISRTLPQINVLAIGLSLNALALLVVTTLTIGSVSLIFQDELAKTIDRLNNLW</sequence>
<dbReference type="RefSeq" id="WP_146600189.1">
    <property type="nucleotide sequence ID" value="NZ_SJPY01000004.1"/>
</dbReference>
<keyword evidence="9" id="KW-1185">Reference proteome</keyword>
<evidence type="ECO:0000313" key="9">
    <source>
        <dbReference type="Proteomes" id="UP000315471"/>
    </source>
</evidence>
<evidence type="ECO:0000256" key="4">
    <source>
        <dbReference type="ARBA" id="ARBA00022692"/>
    </source>
</evidence>
<dbReference type="OrthoDB" id="9797790at2"/>
<comment type="similarity">
    <text evidence="2">Belongs to the FliR/MopE/SpaR family.</text>
</comment>
<comment type="caution">
    <text evidence="8">The sequence shown here is derived from an EMBL/GenBank/DDBJ whole genome shotgun (WGS) entry which is preliminary data.</text>
</comment>
<dbReference type="AlphaFoldDB" id="A0A5C6DY50"/>
<keyword evidence="5 7" id="KW-1133">Transmembrane helix</keyword>
<evidence type="ECO:0000256" key="5">
    <source>
        <dbReference type="ARBA" id="ARBA00022989"/>
    </source>
</evidence>
<dbReference type="PANTHER" id="PTHR30065">
    <property type="entry name" value="FLAGELLAR BIOSYNTHETIC PROTEIN FLIR"/>
    <property type="match status" value="1"/>
</dbReference>
<proteinExistence type="inferred from homology"/>
<feature type="transmembrane region" description="Helical" evidence="7">
    <location>
        <begin position="83"/>
        <end position="107"/>
    </location>
</feature>
<dbReference type="GO" id="GO:0006605">
    <property type="term" value="P:protein targeting"/>
    <property type="evidence" value="ECO:0007669"/>
    <property type="project" value="InterPro"/>
</dbReference>
<keyword evidence="6 7" id="KW-0472">Membrane</keyword>
<feature type="transmembrane region" description="Helical" evidence="7">
    <location>
        <begin position="134"/>
        <end position="155"/>
    </location>
</feature>
<feature type="transmembrane region" description="Helical" evidence="7">
    <location>
        <begin position="222"/>
        <end position="249"/>
    </location>
</feature>